<evidence type="ECO:0000256" key="1">
    <source>
        <dbReference type="SAM" id="MobiDB-lite"/>
    </source>
</evidence>
<dbReference type="InterPro" id="IPR008919">
    <property type="entry name" value="Retrov_capsid_N"/>
</dbReference>
<name>A0A7L0SE52_GLABR</name>
<feature type="non-terminal residue" evidence="3">
    <location>
        <position position="1"/>
    </location>
</feature>
<dbReference type="Pfam" id="PF19317">
    <property type="entry name" value="Gag_p24_C"/>
    <property type="match status" value="1"/>
</dbReference>
<dbReference type="PANTHER" id="PTHR40389">
    <property type="entry name" value="ENDOGENOUS RETROVIRUS GROUP K MEMBER 24 GAG POLYPROTEIN-RELATED"/>
    <property type="match status" value="1"/>
</dbReference>
<dbReference type="Gene3D" id="1.10.375.10">
    <property type="entry name" value="Human Immunodeficiency Virus Type 1 Capsid Protein"/>
    <property type="match status" value="1"/>
</dbReference>
<evidence type="ECO:0000313" key="3">
    <source>
        <dbReference type="EMBL" id="NXL40681.1"/>
    </source>
</evidence>
<gene>
    <name evidence="3" type="primary">Ervk9_3</name>
    <name evidence="3" type="ORF">GLABRA_R08597</name>
</gene>
<dbReference type="AlphaFoldDB" id="A0A7L0SE52"/>
<proteinExistence type="predicted"/>
<dbReference type="OrthoDB" id="9352756at2759"/>
<dbReference type="InterPro" id="IPR008916">
    <property type="entry name" value="Retrov_capsid_C"/>
</dbReference>
<dbReference type="SUPFAM" id="SSF47943">
    <property type="entry name" value="Retrovirus capsid protein, N-terminal core domain"/>
    <property type="match status" value="1"/>
</dbReference>
<reference evidence="3 4" key="1">
    <citation type="submission" date="2019-09" db="EMBL/GenBank/DDBJ databases">
        <title>Bird 10,000 Genomes (B10K) Project - Family phase.</title>
        <authorList>
            <person name="Zhang G."/>
        </authorList>
    </citation>
    <scope>NUCLEOTIDE SEQUENCE [LARGE SCALE GENOMIC DNA]</scope>
    <source>
        <strain evidence="3">B10K-DU-008-63</strain>
    </source>
</reference>
<feature type="non-terminal residue" evidence="3">
    <location>
        <position position="408"/>
    </location>
</feature>
<comment type="caution">
    <text evidence="3">The sequence shown here is derived from an EMBL/GenBank/DDBJ whole genome shotgun (WGS) entry which is preliminary data.</text>
</comment>
<organism evidence="3 4">
    <name type="scientific">Glaucidium brasilianum</name>
    <name type="common">Ferruginous pygmy-owl</name>
    <dbReference type="NCBI Taxonomy" id="78217"/>
    <lineage>
        <taxon>Eukaryota</taxon>
        <taxon>Metazoa</taxon>
        <taxon>Chordata</taxon>
        <taxon>Craniata</taxon>
        <taxon>Vertebrata</taxon>
        <taxon>Euteleostomi</taxon>
        <taxon>Archelosauria</taxon>
        <taxon>Archosauria</taxon>
        <taxon>Dinosauria</taxon>
        <taxon>Saurischia</taxon>
        <taxon>Theropoda</taxon>
        <taxon>Coelurosauria</taxon>
        <taxon>Aves</taxon>
        <taxon>Neognathae</taxon>
        <taxon>Neoaves</taxon>
        <taxon>Telluraves</taxon>
        <taxon>Strigiformes</taxon>
        <taxon>Strigidae</taxon>
        <taxon>Glaucidium</taxon>
    </lineage>
</organism>
<feature type="region of interest" description="Disordered" evidence="1">
    <location>
        <begin position="1"/>
        <end position="22"/>
    </location>
</feature>
<keyword evidence="4" id="KW-1185">Reference proteome</keyword>
<feature type="domain" description="Retroviral nucleocapsid Gag protein p24 C-terminal" evidence="2">
    <location>
        <begin position="288"/>
        <end position="358"/>
    </location>
</feature>
<dbReference type="InterPro" id="IPR045345">
    <property type="entry name" value="Gag_p24_C"/>
</dbReference>
<evidence type="ECO:0000259" key="2">
    <source>
        <dbReference type="Pfam" id="PF19317"/>
    </source>
</evidence>
<dbReference type="Pfam" id="PF00607">
    <property type="entry name" value="Gag_p24"/>
    <property type="match status" value="1"/>
</dbReference>
<dbReference type="SUPFAM" id="SSF47353">
    <property type="entry name" value="Retrovirus capsid dimerization domain-like"/>
    <property type="match status" value="1"/>
</dbReference>
<dbReference type="PANTHER" id="PTHR40389:SF3">
    <property type="entry name" value="IGE-BINDING PROTEIN"/>
    <property type="match status" value="1"/>
</dbReference>
<protein>
    <submittedName>
        <fullName evidence="3">GAK9 protein</fullName>
    </submittedName>
</protein>
<sequence>ASSLPVMHPPMPTVETVAPTAPPEEDVVVRPQITQGGEDCRPKEMDQLGIDPSQVPLPPDIPRQSDTVSIQELVDERIQAALQNSGTLISLPPNVKETTTPIGLQDIIQGKVAAPWPMGVAKPKRWSGVIRDAILEGEWAPTRLACPIVRNEEGGEAHYEKHEWKVLQQAKSTIKEHGHKSETGRALIEWLYTADLNTPLDCANLARLLLSPSQFLVWYPEWERLAQIEVNRPRQQGDPMGGIRADMITGSGPYSHIAEQLRYPYEQLLIVASTAIRAYEAVPNSAGTPAFTSVKQGITEAYSHFIDRLHAAIQGSAKLDDESKRNMFKFLAFKNANSRTKTVLATLPQGADVSDMLELALRADQGQQAKNIAGAVAAAIKPTTSLMAAVVQRMGKSNTQQIMQGCFR</sequence>
<dbReference type="GO" id="GO:0016032">
    <property type="term" value="P:viral process"/>
    <property type="evidence" value="ECO:0007669"/>
    <property type="project" value="InterPro"/>
</dbReference>
<evidence type="ECO:0000313" key="4">
    <source>
        <dbReference type="Proteomes" id="UP000591073"/>
    </source>
</evidence>
<dbReference type="EMBL" id="VXAP01001941">
    <property type="protein sequence ID" value="NXL40681.1"/>
    <property type="molecule type" value="Genomic_DNA"/>
</dbReference>
<accession>A0A7L0SE52</accession>
<dbReference type="InterPro" id="IPR050195">
    <property type="entry name" value="Primate_lentivir_Gag_pol-like"/>
</dbReference>
<dbReference type="Proteomes" id="UP000591073">
    <property type="component" value="Unassembled WGS sequence"/>
</dbReference>
<dbReference type="Gene3D" id="1.10.1200.30">
    <property type="match status" value="1"/>
</dbReference>